<dbReference type="Ensembl" id="ENSSFOT00015014258.2">
    <property type="protein sequence ID" value="ENSSFOP00015014087.2"/>
    <property type="gene ID" value="ENSSFOG00015009093.2"/>
</dbReference>
<feature type="signal peptide" evidence="3">
    <location>
        <begin position="1"/>
        <end position="22"/>
    </location>
</feature>
<reference evidence="4" key="3">
    <citation type="submission" date="2025-09" db="UniProtKB">
        <authorList>
            <consortium name="Ensembl"/>
        </authorList>
    </citation>
    <scope>IDENTIFICATION</scope>
</reference>
<accession>A0A8C9RK58</accession>
<protein>
    <submittedName>
        <fullName evidence="4">Uncharacterized protein</fullName>
    </submittedName>
</protein>
<keyword evidence="3" id="KW-0732">Signal</keyword>
<dbReference type="PROSITE" id="PS00267">
    <property type="entry name" value="TACHYKININ"/>
    <property type="match status" value="1"/>
</dbReference>
<feature type="chain" id="PRO_5034580383" evidence="3">
    <location>
        <begin position="23"/>
        <end position="105"/>
    </location>
</feature>
<evidence type="ECO:0000256" key="3">
    <source>
        <dbReference type="SAM" id="SignalP"/>
    </source>
</evidence>
<keyword evidence="2" id="KW-0027">Amidation</keyword>
<evidence type="ECO:0000313" key="4">
    <source>
        <dbReference type="Ensembl" id="ENSSFOP00015014087.2"/>
    </source>
</evidence>
<reference evidence="4" key="2">
    <citation type="submission" date="2025-08" db="UniProtKB">
        <authorList>
            <consortium name="Ensembl"/>
        </authorList>
    </citation>
    <scope>IDENTIFICATION</scope>
</reference>
<reference evidence="4 5" key="1">
    <citation type="submission" date="2019-04" db="EMBL/GenBank/DDBJ databases">
        <authorList>
            <consortium name="Wellcome Sanger Institute Data Sharing"/>
        </authorList>
    </citation>
    <scope>NUCLEOTIDE SEQUENCE [LARGE SCALE GENOMIC DNA]</scope>
</reference>
<dbReference type="InterPro" id="IPR013055">
    <property type="entry name" value="Tachy_Neuro_lke_CS"/>
</dbReference>
<sequence length="105" mass="11802">MEMWKLLALTAIFLALLYCAQGSSQSGDTEYLSADNWQLEPLKERFTDKVADLIKRSKLQQFYGLMGRRSGKQGNTSRIAKSFTSGSAIMAIYTGKRPMKTLNNI</sequence>
<comment type="similarity">
    <text evidence="1">Belongs to the tachykinin family.</text>
</comment>
<organism evidence="4 5">
    <name type="scientific">Scleropages formosus</name>
    <name type="common">Asian bonytongue</name>
    <name type="synonym">Osteoglossum formosum</name>
    <dbReference type="NCBI Taxonomy" id="113540"/>
    <lineage>
        <taxon>Eukaryota</taxon>
        <taxon>Metazoa</taxon>
        <taxon>Chordata</taxon>
        <taxon>Craniata</taxon>
        <taxon>Vertebrata</taxon>
        <taxon>Euteleostomi</taxon>
        <taxon>Actinopterygii</taxon>
        <taxon>Neopterygii</taxon>
        <taxon>Teleostei</taxon>
        <taxon>Osteoglossocephala</taxon>
        <taxon>Osteoglossomorpha</taxon>
        <taxon>Osteoglossiformes</taxon>
        <taxon>Osteoglossidae</taxon>
        <taxon>Scleropages</taxon>
    </lineage>
</organism>
<dbReference type="AlphaFoldDB" id="A0A8C9RK58"/>
<dbReference type="Proteomes" id="UP000694397">
    <property type="component" value="Chromosome 25"/>
</dbReference>
<evidence type="ECO:0000256" key="1">
    <source>
        <dbReference type="ARBA" id="ARBA00007518"/>
    </source>
</evidence>
<dbReference type="OrthoDB" id="9538060at2759"/>
<keyword evidence="5" id="KW-1185">Reference proteome</keyword>
<proteinExistence type="inferred from homology"/>
<evidence type="ECO:0000313" key="5">
    <source>
        <dbReference type="Proteomes" id="UP000694397"/>
    </source>
</evidence>
<evidence type="ECO:0000256" key="2">
    <source>
        <dbReference type="ARBA" id="ARBA00022815"/>
    </source>
</evidence>
<name>A0A8C9RK58_SCLFO</name>